<dbReference type="InterPro" id="IPR013029">
    <property type="entry name" value="YchF_C"/>
</dbReference>
<evidence type="ECO:0000256" key="1">
    <source>
        <dbReference type="ARBA" id="ARBA00022741"/>
    </source>
</evidence>
<sequence>MPPKKQNKEEPKTVLLGRPGSNLKVGIVGLPNVGKSTFFNVLSKKSVPAENRPFCTIDPNTADINIPDERFDKLVRIHKPASVVPAQVHICDIAGLVRGASNGEGLGNNFLSHISACDGIIHMVRVFEEMEITHVEGDLDPIRDLEIIFSELVLKDLQIVNGLIDKYTPIVNRGLDKSKKGDLEVLAKLKEVLEEGKQVRCCQWNGKEVDFLNTIQLLTAKPAMFLVNMSENDFLRQRNKWLKKLKDWIDEQTGETMIPFSAELESQFVNMQPEDVNKFCEENKTKSQIHKIINTAYNCINLIHYFTAGPDEVKCWTIQRGTKAPQAAGKIHSDMEKGFICAEVIEWADFDRLESEAACRDEGKQHQQGRNYEVQDGDIIFFKFNAAKGGKK</sequence>
<comment type="function">
    <text evidence="3">Hydrolyzes ATP, and can also hydrolyze GTP with lower efficiency. Has lower affinity for GTP.</text>
</comment>
<dbReference type="OMA" id="VLRCFDN"/>
<dbReference type="InterPro" id="IPR012676">
    <property type="entry name" value="TGS-like"/>
</dbReference>
<dbReference type="Gene3D" id="1.10.150.300">
    <property type="entry name" value="TGS-like domain"/>
    <property type="match status" value="1"/>
</dbReference>
<evidence type="ECO:0000259" key="4">
    <source>
        <dbReference type="PROSITE" id="PS51710"/>
    </source>
</evidence>
<comment type="subunit">
    <text evidence="3">Monomer.</text>
</comment>
<reference evidence="6 7" key="1">
    <citation type="journal article" date="2015" name="PLoS Pathog.">
        <title>Leptomonas seymouri: Adaptations to the Dixenous Life Cycle Analyzed by Genome Sequencing, Transcriptome Profiling and Co-infection with Leishmania donovani.</title>
        <authorList>
            <person name="Kraeva N."/>
            <person name="Butenko A."/>
            <person name="Hlavacova J."/>
            <person name="Kostygov A."/>
            <person name="Myskova J."/>
            <person name="Grybchuk D."/>
            <person name="Lestinova T."/>
            <person name="Votypka J."/>
            <person name="Volf P."/>
            <person name="Opperdoes F."/>
            <person name="Flegontov P."/>
            <person name="Lukes J."/>
            <person name="Yurchenko V."/>
        </authorList>
    </citation>
    <scope>NUCLEOTIDE SEQUENCE [LARGE SCALE GENOMIC DNA]</scope>
    <source>
        <strain evidence="6 7">ATCC 30220</strain>
    </source>
</reference>
<dbReference type="InterPro" id="IPR004396">
    <property type="entry name" value="ATPase_YchF/OLA1"/>
</dbReference>
<dbReference type="InterPro" id="IPR004095">
    <property type="entry name" value="TGS"/>
</dbReference>
<keyword evidence="7" id="KW-1185">Reference proteome</keyword>
<gene>
    <name evidence="6" type="ORF">ABL78_0970</name>
</gene>
<dbReference type="InterPro" id="IPR023192">
    <property type="entry name" value="TGS-like_dom_sf"/>
</dbReference>
<dbReference type="InterPro" id="IPR041706">
    <property type="entry name" value="YchF_N"/>
</dbReference>
<dbReference type="Pfam" id="PF01926">
    <property type="entry name" value="MMR_HSR1"/>
    <property type="match status" value="1"/>
</dbReference>
<dbReference type="AlphaFoldDB" id="A0A0N1PG70"/>
<feature type="binding site" evidence="3">
    <location>
        <position position="229"/>
    </location>
    <ligand>
        <name>ATP</name>
        <dbReference type="ChEBI" id="CHEBI:30616"/>
    </ligand>
</feature>
<dbReference type="CDD" id="cd04867">
    <property type="entry name" value="TGS_YchF_OLA1"/>
    <property type="match status" value="1"/>
</dbReference>
<evidence type="ECO:0000256" key="2">
    <source>
        <dbReference type="ARBA" id="ARBA00022840"/>
    </source>
</evidence>
<dbReference type="Pfam" id="PF06071">
    <property type="entry name" value="YchF-GTPase_C"/>
    <property type="match status" value="1"/>
</dbReference>
<keyword evidence="3" id="KW-0378">Hydrolase</keyword>
<dbReference type="GO" id="GO:0016887">
    <property type="term" value="F:ATP hydrolysis activity"/>
    <property type="evidence" value="ECO:0007669"/>
    <property type="project" value="UniProtKB-UniRule"/>
</dbReference>
<dbReference type="InterPro" id="IPR006073">
    <property type="entry name" value="GTP-bd"/>
</dbReference>
<dbReference type="FunFam" id="1.10.150.300:FF:000001">
    <property type="entry name" value="Ribosome-binding ATPase YchF"/>
    <property type="match status" value="1"/>
</dbReference>
<keyword evidence="2 3" id="KW-0067">ATP-binding</keyword>
<dbReference type="HAMAP" id="MF_00944">
    <property type="entry name" value="YchF_OLA1_ATPase"/>
    <property type="match status" value="1"/>
</dbReference>
<dbReference type="EMBL" id="LJSK01000014">
    <property type="protein sequence ID" value="KPI89898.1"/>
    <property type="molecule type" value="Genomic_DNA"/>
</dbReference>
<dbReference type="CDD" id="cd01900">
    <property type="entry name" value="YchF"/>
    <property type="match status" value="1"/>
</dbReference>
<dbReference type="InterPro" id="IPR031167">
    <property type="entry name" value="G_OBG"/>
</dbReference>
<protein>
    <recommendedName>
        <fullName evidence="3">Obg-like ATPase 1</fullName>
    </recommendedName>
</protein>
<dbReference type="Gene3D" id="3.40.50.300">
    <property type="entry name" value="P-loop containing nucleotide triphosphate hydrolases"/>
    <property type="match status" value="1"/>
</dbReference>
<keyword evidence="3" id="KW-0963">Cytoplasm</keyword>
<dbReference type="InterPro" id="IPR027417">
    <property type="entry name" value="P-loop_NTPase"/>
</dbReference>
<dbReference type="Proteomes" id="UP000038009">
    <property type="component" value="Unassembled WGS sequence"/>
</dbReference>
<dbReference type="GO" id="GO:0005737">
    <property type="term" value="C:cytoplasm"/>
    <property type="evidence" value="ECO:0007669"/>
    <property type="project" value="UniProtKB-SubCell"/>
</dbReference>
<evidence type="ECO:0000256" key="3">
    <source>
        <dbReference type="HAMAP-Rule" id="MF_03167"/>
    </source>
</evidence>
<organism evidence="6 7">
    <name type="scientific">Leptomonas seymouri</name>
    <dbReference type="NCBI Taxonomy" id="5684"/>
    <lineage>
        <taxon>Eukaryota</taxon>
        <taxon>Discoba</taxon>
        <taxon>Euglenozoa</taxon>
        <taxon>Kinetoplastea</taxon>
        <taxon>Metakinetoplastina</taxon>
        <taxon>Trypanosomatida</taxon>
        <taxon>Trypanosomatidae</taxon>
        <taxon>Leishmaniinae</taxon>
        <taxon>Leptomonas</taxon>
    </lineage>
</organism>
<comment type="similarity">
    <text evidence="3">Belongs to the TRAFAC class OBG-HflX-like GTPase superfamily. OBG GTPase family. YchF/OLA1 subfamily.</text>
</comment>
<evidence type="ECO:0000313" key="6">
    <source>
        <dbReference type="EMBL" id="KPI89898.1"/>
    </source>
</evidence>
<evidence type="ECO:0000259" key="5">
    <source>
        <dbReference type="PROSITE" id="PS51880"/>
    </source>
</evidence>
<feature type="binding site" evidence="3">
    <location>
        <begin position="32"/>
        <end position="37"/>
    </location>
    <ligand>
        <name>ATP</name>
        <dbReference type="ChEBI" id="CHEBI:30616"/>
    </ligand>
</feature>
<dbReference type="PANTHER" id="PTHR23305">
    <property type="entry name" value="OBG GTPASE FAMILY"/>
    <property type="match status" value="1"/>
</dbReference>
<proteinExistence type="inferred from homology"/>
<keyword evidence="1 3" id="KW-0547">Nucleotide-binding</keyword>
<dbReference type="GO" id="GO:0005524">
    <property type="term" value="F:ATP binding"/>
    <property type="evidence" value="ECO:0007669"/>
    <property type="project" value="UniProtKB-UniRule"/>
</dbReference>
<accession>A0A0N1PG70</accession>
<comment type="caution">
    <text evidence="6">The sequence shown here is derived from an EMBL/GenBank/DDBJ whole genome shotgun (WGS) entry which is preliminary data.</text>
</comment>
<dbReference type="SUPFAM" id="SSF52540">
    <property type="entry name" value="P-loop containing nucleoside triphosphate hydrolases"/>
    <property type="match status" value="1"/>
</dbReference>
<feature type="domain" description="OBG-type G" evidence="4">
    <location>
        <begin position="23"/>
        <end position="280"/>
    </location>
</feature>
<comment type="subcellular location">
    <subcellularLocation>
        <location evidence="3">Cytoplasm</location>
    </subcellularLocation>
</comment>
<dbReference type="InterPro" id="IPR012675">
    <property type="entry name" value="Beta-grasp_dom_sf"/>
</dbReference>
<feature type="domain" description="TGS" evidence="5">
    <location>
        <begin position="301"/>
        <end position="384"/>
    </location>
</feature>
<dbReference type="PIRSF" id="PIRSF006641">
    <property type="entry name" value="CHP00092"/>
    <property type="match status" value="1"/>
</dbReference>
<dbReference type="FunFam" id="3.10.20.30:FF:000001">
    <property type="entry name" value="Ribosome-binding ATPase YchF"/>
    <property type="match status" value="1"/>
</dbReference>
<evidence type="ECO:0000313" key="7">
    <source>
        <dbReference type="Proteomes" id="UP000038009"/>
    </source>
</evidence>
<dbReference type="Gene3D" id="3.10.20.30">
    <property type="match status" value="1"/>
</dbReference>
<dbReference type="PROSITE" id="PS51880">
    <property type="entry name" value="TGS"/>
    <property type="match status" value="1"/>
</dbReference>
<dbReference type="OrthoDB" id="424823at2759"/>
<dbReference type="SUPFAM" id="SSF81271">
    <property type="entry name" value="TGS-like"/>
    <property type="match status" value="1"/>
</dbReference>
<dbReference type="VEuPathDB" id="TriTrypDB:Lsey_0014_0210"/>
<dbReference type="NCBIfam" id="TIGR00092">
    <property type="entry name" value="redox-regulated ATPase YchF"/>
    <property type="match status" value="1"/>
</dbReference>
<name>A0A0N1PG70_LEPSE</name>
<dbReference type="PANTHER" id="PTHR23305:SF11">
    <property type="entry name" value="OBG-LIKE ATPASE 1"/>
    <property type="match status" value="1"/>
</dbReference>
<dbReference type="GO" id="GO:0005525">
    <property type="term" value="F:GTP binding"/>
    <property type="evidence" value="ECO:0007669"/>
    <property type="project" value="InterPro"/>
</dbReference>
<dbReference type="PROSITE" id="PS51710">
    <property type="entry name" value="G_OBG"/>
    <property type="match status" value="1"/>
</dbReference>
<dbReference type="GO" id="GO:0043023">
    <property type="term" value="F:ribosomal large subunit binding"/>
    <property type="evidence" value="ECO:0007669"/>
    <property type="project" value="UniProtKB-UniRule"/>
</dbReference>
<dbReference type="PRINTS" id="PR00326">
    <property type="entry name" value="GTP1OBG"/>
</dbReference>